<organism evidence="10 11">
    <name type="scientific">Cryomorpha ignava</name>
    <dbReference type="NCBI Taxonomy" id="101383"/>
    <lineage>
        <taxon>Bacteria</taxon>
        <taxon>Pseudomonadati</taxon>
        <taxon>Bacteroidota</taxon>
        <taxon>Flavobacteriia</taxon>
        <taxon>Flavobacteriales</taxon>
        <taxon>Cryomorphaceae</taxon>
        <taxon>Cryomorpha</taxon>
    </lineage>
</organism>
<evidence type="ECO:0000256" key="6">
    <source>
        <dbReference type="ARBA" id="ARBA00023010"/>
    </source>
</evidence>
<dbReference type="Pfam" id="PF02416">
    <property type="entry name" value="TatA_B_E"/>
    <property type="match status" value="1"/>
</dbReference>
<dbReference type="GO" id="GO:0015031">
    <property type="term" value="P:protein transport"/>
    <property type="evidence" value="ECO:0007669"/>
    <property type="project" value="UniProtKB-KW"/>
</dbReference>
<evidence type="ECO:0000256" key="5">
    <source>
        <dbReference type="ARBA" id="ARBA00022989"/>
    </source>
</evidence>
<dbReference type="PANTHER" id="PTHR42982:SF1">
    <property type="entry name" value="SEC-INDEPENDENT PROTEIN TRANSLOCASE PROTEIN TATA"/>
    <property type="match status" value="1"/>
</dbReference>
<evidence type="ECO:0000256" key="4">
    <source>
        <dbReference type="ARBA" id="ARBA00022927"/>
    </source>
</evidence>
<comment type="caution">
    <text evidence="10">The sequence shown here is derived from an EMBL/GenBank/DDBJ whole genome shotgun (WGS) entry which is preliminary data.</text>
</comment>
<evidence type="ECO:0000313" key="10">
    <source>
        <dbReference type="EMBL" id="NEN22862.1"/>
    </source>
</evidence>
<dbReference type="Proteomes" id="UP000486602">
    <property type="component" value="Unassembled WGS sequence"/>
</dbReference>
<dbReference type="InterPro" id="IPR003369">
    <property type="entry name" value="TatA/B/E"/>
</dbReference>
<feature type="region of interest" description="Disordered" evidence="8">
    <location>
        <begin position="56"/>
        <end position="77"/>
    </location>
</feature>
<evidence type="ECO:0000256" key="7">
    <source>
        <dbReference type="ARBA" id="ARBA00023136"/>
    </source>
</evidence>
<keyword evidence="2" id="KW-0813">Transport</keyword>
<keyword evidence="3 9" id="KW-0812">Transmembrane</keyword>
<evidence type="ECO:0000256" key="2">
    <source>
        <dbReference type="ARBA" id="ARBA00022448"/>
    </source>
</evidence>
<keyword evidence="5 9" id="KW-1133">Transmembrane helix</keyword>
<feature type="compositionally biased region" description="Basic and acidic residues" evidence="8">
    <location>
        <begin position="62"/>
        <end position="77"/>
    </location>
</feature>
<dbReference type="Gene3D" id="1.20.5.3310">
    <property type="match status" value="1"/>
</dbReference>
<name>A0A7K3WPP6_9FLAO</name>
<feature type="transmembrane region" description="Helical" evidence="9">
    <location>
        <begin position="6"/>
        <end position="25"/>
    </location>
</feature>
<dbReference type="PANTHER" id="PTHR42982">
    <property type="entry name" value="SEC-INDEPENDENT PROTEIN TRANSLOCASE PROTEIN TATA"/>
    <property type="match status" value="1"/>
</dbReference>
<evidence type="ECO:0000256" key="3">
    <source>
        <dbReference type="ARBA" id="ARBA00022692"/>
    </source>
</evidence>
<sequence length="77" mass="8721">MILLFGVSGGEIFVILLFILIFFGADKIPGIARTMGRTIRQVKDATSDIQRDIQNSANSVKDQMKDTFEDKRKEEDK</sequence>
<keyword evidence="6" id="KW-0811">Translocation</keyword>
<dbReference type="AlphaFoldDB" id="A0A7K3WPP6"/>
<dbReference type="EMBL" id="JAAGVY010000006">
    <property type="protein sequence ID" value="NEN22862.1"/>
    <property type="molecule type" value="Genomic_DNA"/>
</dbReference>
<proteinExistence type="predicted"/>
<evidence type="ECO:0000313" key="11">
    <source>
        <dbReference type="Proteomes" id="UP000486602"/>
    </source>
</evidence>
<accession>A0A7K3WPP6</accession>
<evidence type="ECO:0000256" key="9">
    <source>
        <dbReference type="SAM" id="Phobius"/>
    </source>
</evidence>
<comment type="subcellular location">
    <subcellularLocation>
        <location evidence="1">Membrane</location>
        <topology evidence="1">Single-pass membrane protein</topology>
    </subcellularLocation>
</comment>
<protein>
    <submittedName>
        <fullName evidence="10">Twin-arginine translocase TatA/TatE family subunit</fullName>
    </submittedName>
</protein>
<keyword evidence="11" id="KW-1185">Reference proteome</keyword>
<gene>
    <name evidence="10" type="ORF">G3O08_05045</name>
</gene>
<keyword evidence="4" id="KW-0653">Protein transport</keyword>
<reference evidence="10 11" key="1">
    <citation type="submission" date="2020-02" db="EMBL/GenBank/DDBJ databases">
        <title>Out from the shadows clarifying the taxonomy of the family Cryomorphaceae and related taxa by utilizing the GTDB taxonomic framework.</title>
        <authorList>
            <person name="Bowman J.P."/>
        </authorList>
    </citation>
    <scope>NUCLEOTIDE SEQUENCE [LARGE SCALE GENOMIC DNA]</scope>
    <source>
        <strain evidence="10 11">QSSC 1-22</strain>
    </source>
</reference>
<evidence type="ECO:0000256" key="1">
    <source>
        <dbReference type="ARBA" id="ARBA00004167"/>
    </source>
</evidence>
<dbReference type="GO" id="GO:0016020">
    <property type="term" value="C:membrane"/>
    <property type="evidence" value="ECO:0007669"/>
    <property type="project" value="UniProtKB-ARBA"/>
</dbReference>
<dbReference type="RefSeq" id="WP_163283587.1">
    <property type="nucleotide sequence ID" value="NZ_JAAGVY010000006.1"/>
</dbReference>
<keyword evidence="7 9" id="KW-0472">Membrane</keyword>
<evidence type="ECO:0000256" key="8">
    <source>
        <dbReference type="SAM" id="MobiDB-lite"/>
    </source>
</evidence>